<dbReference type="PANTHER" id="PTHR33312:SF19">
    <property type="entry name" value="BRI1 KINASE INHIBITOR 1"/>
    <property type="match status" value="1"/>
</dbReference>
<dbReference type="GO" id="GO:0019210">
    <property type="term" value="F:kinase inhibitor activity"/>
    <property type="evidence" value="ECO:0007669"/>
    <property type="project" value="InterPro"/>
</dbReference>
<feature type="region of interest" description="Disordered" evidence="1">
    <location>
        <begin position="1"/>
        <end position="60"/>
    </location>
</feature>
<dbReference type="InterPro" id="IPR039620">
    <property type="entry name" value="BKI1/MAKR1/3/4"/>
</dbReference>
<accession>A0A200QZA8</accession>
<reference evidence="2 3" key="1">
    <citation type="journal article" date="2017" name="Mol. Plant">
        <title>The Genome of Medicinal Plant Macleaya cordata Provides New Insights into Benzylisoquinoline Alkaloids Metabolism.</title>
        <authorList>
            <person name="Liu X."/>
            <person name="Liu Y."/>
            <person name="Huang P."/>
            <person name="Ma Y."/>
            <person name="Qing Z."/>
            <person name="Tang Q."/>
            <person name="Cao H."/>
            <person name="Cheng P."/>
            <person name="Zheng Y."/>
            <person name="Yuan Z."/>
            <person name="Zhou Y."/>
            <person name="Liu J."/>
            <person name="Tang Z."/>
            <person name="Zhuo Y."/>
            <person name="Zhang Y."/>
            <person name="Yu L."/>
            <person name="Huang J."/>
            <person name="Yang P."/>
            <person name="Peng Q."/>
            <person name="Zhang J."/>
            <person name="Jiang W."/>
            <person name="Zhang Z."/>
            <person name="Lin K."/>
            <person name="Ro D.K."/>
            <person name="Chen X."/>
            <person name="Xiong X."/>
            <person name="Shang Y."/>
            <person name="Huang S."/>
            <person name="Zeng J."/>
        </authorList>
    </citation>
    <scope>NUCLEOTIDE SEQUENCE [LARGE SCALE GENOMIC DNA]</scope>
    <source>
        <strain evidence="3">cv. BLH2017</strain>
        <tissue evidence="2">Root</tissue>
    </source>
</reference>
<dbReference type="Proteomes" id="UP000195402">
    <property type="component" value="Unassembled WGS sequence"/>
</dbReference>
<name>A0A200QZA8_MACCD</name>
<dbReference type="OMA" id="KMRFDVS"/>
<feature type="compositionally biased region" description="Low complexity" evidence="1">
    <location>
        <begin position="25"/>
        <end position="57"/>
    </location>
</feature>
<feature type="region of interest" description="Disordered" evidence="1">
    <location>
        <begin position="133"/>
        <end position="157"/>
    </location>
</feature>
<keyword evidence="3" id="KW-1185">Reference proteome</keyword>
<evidence type="ECO:0000256" key="1">
    <source>
        <dbReference type="SAM" id="MobiDB-lite"/>
    </source>
</evidence>
<evidence type="ECO:0000313" key="2">
    <source>
        <dbReference type="EMBL" id="OVA15795.1"/>
    </source>
</evidence>
<dbReference type="EMBL" id="MVGT01000732">
    <property type="protein sequence ID" value="OVA15795.1"/>
    <property type="molecule type" value="Genomic_DNA"/>
</dbReference>
<dbReference type="InParanoid" id="A0A200QZA8"/>
<dbReference type="GO" id="GO:0005886">
    <property type="term" value="C:plasma membrane"/>
    <property type="evidence" value="ECO:0007669"/>
    <property type="project" value="InterPro"/>
</dbReference>
<gene>
    <name evidence="2" type="ORF">BVC80_1825g31</name>
</gene>
<organism evidence="2 3">
    <name type="scientific">Macleaya cordata</name>
    <name type="common">Five-seeded plume-poppy</name>
    <name type="synonym">Bocconia cordata</name>
    <dbReference type="NCBI Taxonomy" id="56857"/>
    <lineage>
        <taxon>Eukaryota</taxon>
        <taxon>Viridiplantae</taxon>
        <taxon>Streptophyta</taxon>
        <taxon>Embryophyta</taxon>
        <taxon>Tracheophyta</taxon>
        <taxon>Spermatophyta</taxon>
        <taxon>Magnoliopsida</taxon>
        <taxon>Ranunculales</taxon>
        <taxon>Papaveraceae</taxon>
        <taxon>Papaveroideae</taxon>
        <taxon>Macleaya</taxon>
    </lineage>
</organism>
<sequence length="321" mass="35760">MNNNIPNQQKKRESTEGGGGERSSSKQQGKESQSTTTTKQQLPTITSSPPSSTTSPSHEFSFTISLHSSSAVPEKTKTPTPPSFAIDLSPADDIFFHGHLLPLHLLSHLPISPRSSTNSLDSFTLPIRELVDDDQKPNNTTTTNTTTTTHNNNIHNSYTRENRGRIKAKSFSFLKFPRWRKGSEIGEREKEMEREEEERKKKVGSSISQILRRYAKMVRPLLFYKGGRKETGNLHRQPYSFSGNLSLKGNNKQELRGRRGEFSAPASMWTSPTNSGLLLTTPSAIHSSTSESSMEELQSAIQAAIAHCKNSIAMKEEKLQC</sequence>
<evidence type="ECO:0008006" key="4">
    <source>
        <dbReference type="Google" id="ProtNLM"/>
    </source>
</evidence>
<protein>
    <recommendedName>
        <fullName evidence="4">BRI1 kinase inhibitor 1</fullName>
    </recommendedName>
</protein>
<comment type="caution">
    <text evidence="2">The sequence shown here is derived from an EMBL/GenBank/DDBJ whole genome shotgun (WGS) entry which is preliminary data.</text>
</comment>
<dbReference type="PANTHER" id="PTHR33312">
    <property type="entry name" value="MEMBRANE-ASSOCIATED KINASE REGULATOR 4-RELATED"/>
    <property type="match status" value="1"/>
</dbReference>
<dbReference type="FunCoup" id="A0A200QZA8">
    <property type="interactions" value="599"/>
</dbReference>
<dbReference type="OrthoDB" id="1709800at2759"/>
<dbReference type="STRING" id="56857.A0A200QZA8"/>
<proteinExistence type="predicted"/>
<feature type="compositionally biased region" description="Low complexity" evidence="1">
    <location>
        <begin position="138"/>
        <end position="156"/>
    </location>
</feature>
<evidence type="ECO:0000313" key="3">
    <source>
        <dbReference type="Proteomes" id="UP000195402"/>
    </source>
</evidence>
<dbReference type="AlphaFoldDB" id="A0A200QZA8"/>